<accession>A0A9P4TS18</accession>
<dbReference type="Proteomes" id="UP000800235">
    <property type="component" value="Unassembled WGS sequence"/>
</dbReference>
<evidence type="ECO:0000313" key="2">
    <source>
        <dbReference type="Proteomes" id="UP000800235"/>
    </source>
</evidence>
<reference evidence="1" key="1">
    <citation type="journal article" date="2020" name="Stud. Mycol.">
        <title>101 Dothideomycetes genomes: a test case for predicting lifestyles and emergence of pathogens.</title>
        <authorList>
            <person name="Haridas S."/>
            <person name="Albert R."/>
            <person name="Binder M."/>
            <person name="Bloem J."/>
            <person name="Labutti K."/>
            <person name="Salamov A."/>
            <person name="Andreopoulos B."/>
            <person name="Baker S."/>
            <person name="Barry K."/>
            <person name="Bills G."/>
            <person name="Bluhm B."/>
            <person name="Cannon C."/>
            <person name="Castanera R."/>
            <person name="Culley D."/>
            <person name="Daum C."/>
            <person name="Ezra D."/>
            <person name="Gonzalez J."/>
            <person name="Henrissat B."/>
            <person name="Kuo A."/>
            <person name="Liang C."/>
            <person name="Lipzen A."/>
            <person name="Lutzoni F."/>
            <person name="Magnuson J."/>
            <person name="Mondo S."/>
            <person name="Nolan M."/>
            <person name="Ohm R."/>
            <person name="Pangilinan J."/>
            <person name="Park H.-J."/>
            <person name="Ramirez L."/>
            <person name="Alfaro M."/>
            <person name="Sun H."/>
            <person name="Tritt A."/>
            <person name="Yoshinaga Y."/>
            <person name="Zwiers L.-H."/>
            <person name="Turgeon B."/>
            <person name="Goodwin S."/>
            <person name="Spatafora J."/>
            <person name="Crous P."/>
            <person name="Grigoriev I."/>
        </authorList>
    </citation>
    <scope>NUCLEOTIDE SEQUENCE</scope>
    <source>
        <strain evidence="1">CBS 130266</strain>
    </source>
</reference>
<comment type="caution">
    <text evidence="1">The sequence shown here is derived from an EMBL/GenBank/DDBJ whole genome shotgun (WGS) entry which is preliminary data.</text>
</comment>
<proteinExistence type="predicted"/>
<organism evidence="1 2">
    <name type="scientific">Tothia fuscella</name>
    <dbReference type="NCBI Taxonomy" id="1048955"/>
    <lineage>
        <taxon>Eukaryota</taxon>
        <taxon>Fungi</taxon>
        <taxon>Dikarya</taxon>
        <taxon>Ascomycota</taxon>
        <taxon>Pezizomycotina</taxon>
        <taxon>Dothideomycetes</taxon>
        <taxon>Pleosporomycetidae</taxon>
        <taxon>Venturiales</taxon>
        <taxon>Cylindrosympodiaceae</taxon>
        <taxon>Tothia</taxon>
    </lineage>
</organism>
<protein>
    <submittedName>
        <fullName evidence="1">Uncharacterized protein</fullName>
    </submittedName>
</protein>
<sequence length="103" mass="11273">MYSIEGLVTVSGPTKWSGPLTEQPRWGDFFCRTAYLPRETPVTFQTLIGFGDCPLPSKITANTTAQDLINKVDAKTKKLLADAGNPIEKLITFGSTNKRAPDL</sequence>
<dbReference type="AlphaFoldDB" id="A0A9P4TS18"/>
<evidence type="ECO:0000313" key="1">
    <source>
        <dbReference type="EMBL" id="KAF2416669.1"/>
    </source>
</evidence>
<keyword evidence="2" id="KW-1185">Reference proteome</keyword>
<gene>
    <name evidence="1" type="ORF">EJ08DRAFT_666633</name>
</gene>
<name>A0A9P4TS18_9PEZI</name>
<dbReference type="EMBL" id="MU007153">
    <property type="protein sequence ID" value="KAF2416669.1"/>
    <property type="molecule type" value="Genomic_DNA"/>
</dbReference>